<organism evidence="1 2">
    <name type="scientific">Piscirickettsia salmonis</name>
    <dbReference type="NCBI Taxonomy" id="1238"/>
    <lineage>
        <taxon>Bacteria</taxon>
        <taxon>Pseudomonadati</taxon>
        <taxon>Pseudomonadota</taxon>
        <taxon>Gammaproteobacteria</taxon>
        <taxon>Thiotrichales</taxon>
        <taxon>Piscirickettsiaceae</taxon>
        <taxon>Piscirickettsia</taxon>
    </lineage>
</organism>
<dbReference type="Proteomes" id="UP000029558">
    <property type="component" value="Chromosome"/>
</dbReference>
<evidence type="ECO:0000313" key="2">
    <source>
        <dbReference type="Proteomes" id="UP000029558"/>
    </source>
</evidence>
<dbReference type="AlphaFoldDB" id="A0A1L6TAW4"/>
<proteinExistence type="predicted"/>
<evidence type="ECO:0000313" key="1">
    <source>
        <dbReference type="EMBL" id="ALB22305.1"/>
    </source>
</evidence>
<dbReference type="InterPro" id="IPR008775">
    <property type="entry name" value="Phytyl_CoA_dOase-like"/>
</dbReference>
<keyword evidence="1" id="KW-0560">Oxidoreductase</keyword>
<accession>A0A1L6TAW4</accession>
<dbReference type="Gene3D" id="2.60.120.620">
    <property type="entry name" value="q2cbj1_9rhob like domain"/>
    <property type="match status" value="1"/>
</dbReference>
<name>A0A1L6TAW4_PISSA</name>
<dbReference type="Pfam" id="PF05721">
    <property type="entry name" value="PhyH"/>
    <property type="match status" value="1"/>
</dbReference>
<reference evidence="1 2" key="1">
    <citation type="journal article" date="2014" name="Genome Announc.">
        <title>Comparative Genome Analysis of Two Isolates of the Fish Pathogen Piscirickettsia salmonis from Different Hosts Reveals Major Differences in Virulence-Associated Secretion Systems.</title>
        <authorList>
            <person name="Bohle H."/>
            <person name="Henriquez P."/>
            <person name="Grothusen H."/>
            <person name="Navas E."/>
            <person name="Sandoval A."/>
            <person name="Bustamante F."/>
            <person name="Bustos P."/>
            <person name="Mancilla M."/>
        </authorList>
    </citation>
    <scope>NUCLEOTIDE SEQUENCE [LARGE SCALE GENOMIC DNA]</scope>
    <source>
        <strain evidence="2">B1-32597</strain>
    </source>
</reference>
<dbReference type="SUPFAM" id="SSF51197">
    <property type="entry name" value="Clavaminate synthase-like"/>
    <property type="match status" value="1"/>
</dbReference>
<dbReference type="OrthoDB" id="9796766at2"/>
<dbReference type="EMBL" id="CP012508">
    <property type="protein sequence ID" value="ALB22305.1"/>
    <property type="molecule type" value="Genomic_DNA"/>
</dbReference>
<keyword evidence="1" id="KW-0223">Dioxygenase</keyword>
<sequence>MKIVSDIVQLETAGWLMFKDLLSQDEVDLYRELIDQCEVAYQPWQVYRQPGVFHHLPLVDYRFLRVLERLADSKVLNDYFDHNNFILNSFGGAVNNKTMDKNSYLKEIHRDVNYYIKNYPLMMNVLIMLDPFSKVNGAIEILPGSHKVREKPSADEFNTNNIQIVSNAGDVLFFNSYVWHRAGISHILDKRRALTLTYTPSYFKPQADYSEIYINLPDDMKNNFYKAVLGKSSKIVKNLDEWYIDYEK</sequence>
<dbReference type="RefSeq" id="WP_047927085.1">
    <property type="nucleotide sequence ID" value="NZ_CP012508.1"/>
</dbReference>
<gene>
    <name evidence="1" type="ORF">KU39_1122</name>
</gene>
<protein>
    <submittedName>
        <fullName evidence="1">Phytanoyl-CoA dioxygenase family protein</fullName>
    </submittedName>
</protein>
<dbReference type="GO" id="GO:0016706">
    <property type="term" value="F:2-oxoglutarate-dependent dioxygenase activity"/>
    <property type="evidence" value="ECO:0007669"/>
    <property type="project" value="UniProtKB-ARBA"/>
</dbReference>